<proteinExistence type="inferred from homology"/>
<protein>
    <submittedName>
        <fullName evidence="11">ABC transporter permease</fullName>
    </submittedName>
</protein>
<feature type="transmembrane region" description="Helical" evidence="9">
    <location>
        <begin position="202"/>
        <end position="222"/>
    </location>
</feature>
<keyword evidence="7 9" id="KW-0472">Membrane</keyword>
<dbReference type="AlphaFoldDB" id="A0A2W5TVK4"/>
<keyword evidence="5 9" id="KW-0812">Transmembrane</keyword>
<evidence type="ECO:0000256" key="1">
    <source>
        <dbReference type="ARBA" id="ARBA00004651"/>
    </source>
</evidence>
<reference evidence="11 12" key="1">
    <citation type="submission" date="2017-08" db="EMBL/GenBank/DDBJ databases">
        <title>Infants hospitalized years apart are colonized by the same room-sourced microbial strains.</title>
        <authorList>
            <person name="Brooks B."/>
            <person name="Olm M.R."/>
            <person name="Firek B.A."/>
            <person name="Baker R."/>
            <person name="Thomas B.C."/>
            <person name="Morowitz M.J."/>
            <person name="Banfield J.F."/>
        </authorList>
    </citation>
    <scope>NUCLEOTIDE SEQUENCE [LARGE SCALE GENOMIC DNA]</scope>
    <source>
        <strain evidence="11">S2_003_000_R2_11</strain>
    </source>
</reference>
<dbReference type="CDD" id="cd06261">
    <property type="entry name" value="TM_PBP2"/>
    <property type="match status" value="1"/>
</dbReference>
<evidence type="ECO:0000259" key="10">
    <source>
        <dbReference type="PROSITE" id="PS50928"/>
    </source>
</evidence>
<dbReference type="PANTHER" id="PTHR30151:SF38">
    <property type="entry name" value="ALIPHATIC SULFONATES TRANSPORT PERMEASE PROTEIN SSUC-RELATED"/>
    <property type="match status" value="1"/>
</dbReference>
<organism evidence="11 12">
    <name type="scientific">Cereibacter sphaeroides</name>
    <name type="common">Rhodobacter sphaeroides</name>
    <dbReference type="NCBI Taxonomy" id="1063"/>
    <lineage>
        <taxon>Bacteria</taxon>
        <taxon>Pseudomonadati</taxon>
        <taxon>Pseudomonadota</taxon>
        <taxon>Alphaproteobacteria</taxon>
        <taxon>Rhodobacterales</taxon>
        <taxon>Paracoccaceae</taxon>
        <taxon>Cereibacter</taxon>
    </lineage>
</organism>
<dbReference type="Pfam" id="PF00528">
    <property type="entry name" value="BPD_transp_1"/>
    <property type="match status" value="1"/>
</dbReference>
<comment type="similarity">
    <text evidence="2 9">Belongs to the binding-protein-dependent transport system permease family.</text>
</comment>
<evidence type="ECO:0000256" key="4">
    <source>
        <dbReference type="ARBA" id="ARBA00022475"/>
    </source>
</evidence>
<dbReference type="SUPFAM" id="SSF161098">
    <property type="entry name" value="MetI-like"/>
    <property type="match status" value="1"/>
</dbReference>
<dbReference type="EMBL" id="QFQS01000001">
    <property type="protein sequence ID" value="PZR00128.1"/>
    <property type="molecule type" value="Genomic_DNA"/>
</dbReference>
<evidence type="ECO:0000313" key="11">
    <source>
        <dbReference type="EMBL" id="PZR00128.1"/>
    </source>
</evidence>
<name>A0A2W5TVK4_CERSP</name>
<feature type="domain" description="ABC transmembrane type-1" evidence="10">
    <location>
        <begin position="73"/>
        <end position="253"/>
    </location>
</feature>
<dbReference type="InterPro" id="IPR035906">
    <property type="entry name" value="MetI-like_sf"/>
</dbReference>
<comment type="function">
    <text evidence="8">Probably part of an ABC transporter complex. Probably responsible for the translocation of the substrate across the membrane.</text>
</comment>
<dbReference type="Gene3D" id="1.10.3720.10">
    <property type="entry name" value="MetI-like"/>
    <property type="match status" value="1"/>
</dbReference>
<dbReference type="GO" id="GO:0042918">
    <property type="term" value="P:alkanesulfonate transmembrane transport"/>
    <property type="evidence" value="ECO:0007669"/>
    <property type="project" value="UniProtKB-ARBA"/>
</dbReference>
<keyword evidence="4" id="KW-1003">Cell membrane</keyword>
<feature type="transmembrane region" description="Helical" evidence="9">
    <location>
        <begin position="229"/>
        <end position="245"/>
    </location>
</feature>
<evidence type="ECO:0000256" key="9">
    <source>
        <dbReference type="RuleBase" id="RU363032"/>
    </source>
</evidence>
<dbReference type="Proteomes" id="UP000248975">
    <property type="component" value="Unassembled WGS sequence"/>
</dbReference>
<evidence type="ECO:0000256" key="3">
    <source>
        <dbReference type="ARBA" id="ARBA00022448"/>
    </source>
</evidence>
<evidence type="ECO:0000313" key="12">
    <source>
        <dbReference type="Proteomes" id="UP000248975"/>
    </source>
</evidence>
<accession>A0A2W5TVK4</accession>
<evidence type="ECO:0000256" key="2">
    <source>
        <dbReference type="ARBA" id="ARBA00009306"/>
    </source>
</evidence>
<feature type="transmembrane region" description="Helical" evidence="9">
    <location>
        <begin position="139"/>
        <end position="158"/>
    </location>
</feature>
<evidence type="ECO:0000256" key="6">
    <source>
        <dbReference type="ARBA" id="ARBA00022989"/>
    </source>
</evidence>
<dbReference type="PANTHER" id="PTHR30151">
    <property type="entry name" value="ALKANE SULFONATE ABC TRANSPORTER-RELATED, MEMBRANE SUBUNIT"/>
    <property type="match status" value="1"/>
</dbReference>
<keyword evidence="3 9" id="KW-0813">Transport</keyword>
<dbReference type="FunFam" id="1.10.3720.10:FF:000003">
    <property type="entry name" value="Aliphatic sulfonate ABC transporter permease"/>
    <property type="match status" value="1"/>
</dbReference>
<feature type="transmembrane region" description="Helical" evidence="9">
    <location>
        <begin position="18"/>
        <end position="36"/>
    </location>
</feature>
<comment type="caution">
    <text evidence="11">The sequence shown here is derived from an EMBL/GenBank/DDBJ whole genome shotgun (WGS) entry which is preliminary data.</text>
</comment>
<keyword evidence="6 9" id="KW-1133">Transmembrane helix</keyword>
<evidence type="ECO:0000256" key="7">
    <source>
        <dbReference type="ARBA" id="ARBA00023136"/>
    </source>
</evidence>
<gene>
    <name evidence="11" type="ORF">DI533_05855</name>
</gene>
<evidence type="ECO:0000256" key="8">
    <source>
        <dbReference type="ARBA" id="ARBA00056719"/>
    </source>
</evidence>
<dbReference type="InterPro" id="IPR000515">
    <property type="entry name" value="MetI-like"/>
</dbReference>
<feature type="transmembrane region" description="Helical" evidence="9">
    <location>
        <begin position="117"/>
        <end position="133"/>
    </location>
</feature>
<comment type="subcellular location">
    <subcellularLocation>
        <location evidence="1 9">Cell membrane</location>
        <topology evidence="1 9">Multi-pass membrane protein</topology>
    </subcellularLocation>
</comment>
<dbReference type="GO" id="GO:0005886">
    <property type="term" value="C:plasma membrane"/>
    <property type="evidence" value="ECO:0007669"/>
    <property type="project" value="UniProtKB-SubCell"/>
</dbReference>
<sequence length="269" mass="28908">MSVTELPIPARLPSVPSVSLRGLIPFLLPAALLLGWEAGSHLGLISDRILPRPSAVLATGWEKLLSGELARHLGVSGLRALSGLAVGGSIGFLLGIANGLSKQSALFTDTTLQMIRNIPNLALIPLVIVWFGIGEGAKLFLVSLSVFFPIYLNTFHGIRNVDPQLIEMGRAYGLSPWRLFRRIILPGALPSIFVGLRYGLGLMWLTLIVAETLSASSGLGYMAMQAREFMLLDVVVLAILLYAALGKVADSLTRALEARALSWNPAYAR</sequence>
<evidence type="ECO:0000256" key="5">
    <source>
        <dbReference type="ARBA" id="ARBA00022692"/>
    </source>
</evidence>
<feature type="transmembrane region" description="Helical" evidence="9">
    <location>
        <begin position="78"/>
        <end position="97"/>
    </location>
</feature>
<dbReference type="PROSITE" id="PS50928">
    <property type="entry name" value="ABC_TM1"/>
    <property type="match status" value="1"/>
</dbReference>